<protein>
    <submittedName>
        <fullName evidence="2">Acetophenone carboxylase</fullName>
    </submittedName>
</protein>
<gene>
    <name evidence="2" type="ORF">DFR24_2371</name>
</gene>
<dbReference type="InterPro" id="IPR013087">
    <property type="entry name" value="Znf_C2H2_type"/>
</dbReference>
<dbReference type="NCBIfam" id="NF042974">
    <property type="entry name" value="AcphenoCarb_ApcB"/>
    <property type="match status" value="1"/>
</dbReference>
<evidence type="ECO:0000313" key="2">
    <source>
        <dbReference type="EMBL" id="TDU28012.1"/>
    </source>
</evidence>
<dbReference type="Pfam" id="PF08882">
    <property type="entry name" value="Acetone_carb_G"/>
    <property type="match status" value="1"/>
</dbReference>
<sequence length="127" mass="14614">MVERIRFTEYLDLDIDRELWLCHTCDHALISARENYKKGCLVAERDPREIHAPVLEGAYSFSPDPDWSRIVEFYCPECGRQIETEYLPPGHPITHDIELDVDSLKKRLKSGDLSVKDGKLVIAEDVA</sequence>
<keyword evidence="3" id="KW-1185">Reference proteome</keyword>
<dbReference type="OrthoDB" id="8688459at2"/>
<dbReference type="InterPro" id="IPR050001">
    <property type="entry name" value="ApcB"/>
</dbReference>
<accession>A0A4S3K5M8</accession>
<comment type="caution">
    <text evidence="2">The sequence shown here is derived from an EMBL/GenBank/DDBJ whole genome shotgun (WGS) entry which is preliminary data.</text>
</comment>
<evidence type="ECO:0000259" key="1">
    <source>
        <dbReference type="PROSITE" id="PS00028"/>
    </source>
</evidence>
<name>A0A4S3K5M8_9GAMM</name>
<feature type="domain" description="C2H2-type" evidence="1">
    <location>
        <begin position="75"/>
        <end position="95"/>
    </location>
</feature>
<evidence type="ECO:0000313" key="3">
    <source>
        <dbReference type="Proteomes" id="UP000295341"/>
    </source>
</evidence>
<dbReference type="AlphaFoldDB" id="A0A4S3K5M8"/>
<dbReference type="RefSeq" id="WP_133881603.1">
    <property type="nucleotide sequence ID" value="NZ_MWIN01000010.1"/>
</dbReference>
<dbReference type="PIRSF" id="PIRSF019217">
    <property type="entry name" value="Acetone_carboxlyase_gsu"/>
    <property type="match status" value="1"/>
</dbReference>
<dbReference type="EMBL" id="SOBT01000009">
    <property type="protein sequence ID" value="TDU28012.1"/>
    <property type="molecule type" value="Genomic_DNA"/>
</dbReference>
<dbReference type="Proteomes" id="UP000295341">
    <property type="component" value="Unassembled WGS sequence"/>
</dbReference>
<reference evidence="2 3" key="1">
    <citation type="submission" date="2019-03" db="EMBL/GenBank/DDBJ databases">
        <title>Genomic Encyclopedia of Type Strains, Phase IV (KMG-IV): sequencing the most valuable type-strain genomes for metagenomic binning, comparative biology and taxonomic classification.</title>
        <authorList>
            <person name="Goeker M."/>
        </authorList>
    </citation>
    <scope>NUCLEOTIDE SEQUENCE [LARGE SCALE GENOMIC DNA]</scope>
    <source>
        <strain evidence="2 3">DSM 26377</strain>
    </source>
</reference>
<organism evidence="2 3">
    <name type="scientific">Panacagrimonas perspica</name>
    <dbReference type="NCBI Taxonomy" id="381431"/>
    <lineage>
        <taxon>Bacteria</taxon>
        <taxon>Pseudomonadati</taxon>
        <taxon>Pseudomonadota</taxon>
        <taxon>Gammaproteobacteria</taxon>
        <taxon>Nevskiales</taxon>
        <taxon>Nevskiaceae</taxon>
        <taxon>Panacagrimonas</taxon>
    </lineage>
</organism>
<dbReference type="PROSITE" id="PS00028">
    <property type="entry name" value="ZINC_FINGER_C2H2_1"/>
    <property type="match status" value="1"/>
</dbReference>
<proteinExistence type="predicted"/>
<dbReference type="InterPro" id="IPR016750">
    <property type="entry name" value="Aceto_COase_bsu/gsu"/>
</dbReference>